<organism evidence="3">
    <name type="scientific">Onchocerca flexuosa</name>
    <dbReference type="NCBI Taxonomy" id="387005"/>
    <lineage>
        <taxon>Eukaryota</taxon>
        <taxon>Metazoa</taxon>
        <taxon>Ecdysozoa</taxon>
        <taxon>Nematoda</taxon>
        <taxon>Chromadorea</taxon>
        <taxon>Rhabditida</taxon>
        <taxon>Spirurina</taxon>
        <taxon>Spiruromorpha</taxon>
        <taxon>Filarioidea</taxon>
        <taxon>Onchocercidae</taxon>
        <taxon>Onchocerca</taxon>
    </lineage>
</organism>
<evidence type="ECO:0000313" key="1">
    <source>
        <dbReference type="EMBL" id="VDO81039.1"/>
    </source>
</evidence>
<accession>A0A183HWY7</accession>
<dbReference type="Proteomes" id="UP000267606">
    <property type="component" value="Unassembled WGS sequence"/>
</dbReference>
<proteinExistence type="predicted"/>
<dbReference type="WBParaSite" id="OFLC_0001199901-mRNA-1">
    <property type="protein sequence ID" value="OFLC_0001199901-mRNA-1"/>
    <property type="gene ID" value="OFLC_0001199901"/>
</dbReference>
<evidence type="ECO:0000313" key="3">
    <source>
        <dbReference type="WBParaSite" id="OFLC_0001199901-mRNA-1"/>
    </source>
</evidence>
<name>A0A183HWY7_9BILA</name>
<sequence length="75" mass="8752">MDRYDRSIFQRNCNMTPREMFENFKPDGVKRIQCQFKNADGTPVHPPDPQTTINTTMIPVTDLQPINVERSNIQN</sequence>
<dbReference type="AlphaFoldDB" id="A0A183HWY7"/>
<dbReference type="EMBL" id="UZAJ01018046">
    <property type="protein sequence ID" value="VDO81039.1"/>
    <property type="molecule type" value="Genomic_DNA"/>
</dbReference>
<reference evidence="1 2" key="2">
    <citation type="submission" date="2018-11" db="EMBL/GenBank/DDBJ databases">
        <authorList>
            <consortium name="Pathogen Informatics"/>
        </authorList>
    </citation>
    <scope>NUCLEOTIDE SEQUENCE [LARGE SCALE GENOMIC DNA]</scope>
</reference>
<protein>
    <submittedName>
        <fullName evidence="3">MSP domain-containing protein</fullName>
    </submittedName>
</protein>
<reference evidence="3" key="1">
    <citation type="submission" date="2016-06" db="UniProtKB">
        <authorList>
            <consortium name="WormBaseParasite"/>
        </authorList>
    </citation>
    <scope>IDENTIFICATION</scope>
</reference>
<evidence type="ECO:0000313" key="2">
    <source>
        <dbReference type="Proteomes" id="UP000267606"/>
    </source>
</evidence>
<dbReference type="STRING" id="387005.A0A183HWY7"/>
<gene>
    <name evidence="1" type="ORF">OFLC_LOCUS11998</name>
</gene>
<keyword evidence="2" id="KW-1185">Reference proteome</keyword>